<evidence type="ECO:0000313" key="8">
    <source>
        <dbReference type="Proteomes" id="UP000641588"/>
    </source>
</evidence>
<dbReference type="GO" id="GO:0042597">
    <property type="term" value="C:periplasmic space"/>
    <property type="evidence" value="ECO:0007669"/>
    <property type="project" value="UniProtKB-SubCell"/>
</dbReference>
<evidence type="ECO:0000256" key="2">
    <source>
        <dbReference type="ARBA" id="ARBA00022729"/>
    </source>
</evidence>
<gene>
    <name evidence="7" type="ORF">GC093_15300</name>
</gene>
<dbReference type="AlphaFoldDB" id="A0A972GXA7"/>
<dbReference type="PANTHER" id="PTHR39210:SF1">
    <property type="entry name" value="HEPARIN-SULFATE LYASE"/>
    <property type="match status" value="1"/>
</dbReference>
<feature type="domain" description="Heparin-sulfate lyase N-terminal" evidence="6">
    <location>
        <begin position="231"/>
        <end position="323"/>
    </location>
</feature>
<sequence>MDVLRLEKLLSNAANPSYSKALEQLHVLSIRAQEIDYKITEGERGNWTHYYYCHHDGARLHFDWSCPKQHVCPVCSKTWTGEPFDAAWVTLAHSQLGIGMKHLALSCLIDDDIEASGKVKAVLLDYAKYYANYEIHGDIPYNGPGKLFAQTLDEAHWIIDICYAYRFVERMLTDEEKQLIHSGLLLPCAEFLIEYKEKQLHNHAVLITSAIAMLGFLLEDEAIHLAGLKGEYGLLDQIDRGVLADGMWYEGAFQYHFYGYHSLLQYAILVEHTEWDLKAHPTLKKMFDFPLGYILPDGTLPNLNDASHTANIQRLAPYYEIALDWYGDTRYGELLRLAYGLDKTNEEQKDSGESNWQQIWKIPSDAPADRDSLEALWFGEELDNGQHVKASTAHVAGTGDRSLTQILMSDTTSDASGLTKLVNRKGWHLLVKHSKFSGEHDHMDRLGLSFGAGSVPLFIDPGTTAYGVPAHYGWFKHTYSHNTVSINGKDQPPADGKRLQYHKEDWGSWIESAVDWNDSPYTVKDSIILPKEMCPWDDQAYDGVSLRRVNIVTEHLLLDMVKMTVPDERTIDLLYHLSGELADNSLWQSSDAELSELGEHWLQDKWSKQLVAGQHLEWKMREGVLQQVSWCSSPVQLITARTVDNPPNRSRQTLVQRVSGSREREVLFINAFSYDNEMDRQQGQISGHLKLNVGTKSAGSLLLELTAAAVELSFTLDWKGEQAVLEQVK</sequence>
<keyword evidence="8" id="KW-1185">Reference proteome</keyword>
<dbReference type="InterPro" id="IPR008929">
    <property type="entry name" value="Chondroitin_lyas"/>
</dbReference>
<accession>A0A972GXA7</accession>
<evidence type="ECO:0000256" key="3">
    <source>
        <dbReference type="ARBA" id="ARBA00022764"/>
    </source>
</evidence>
<evidence type="ECO:0000256" key="4">
    <source>
        <dbReference type="ARBA" id="ARBA00023239"/>
    </source>
</evidence>
<dbReference type="GO" id="GO:0016829">
    <property type="term" value="F:lyase activity"/>
    <property type="evidence" value="ECO:0007669"/>
    <property type="project" value="UniProtKB-KW"/>
</dbReference>
<dbReference type="InterPro" id="IPR031680">
    <property type="entry name" value="Hepar_II_III_N"/>
</dbReference>
<evidence type="ECO:0000259" key="5">
    <source>
        <dbReference type="Pfam" id="PF07940"/>
    </source>
</evidence>
<feature type="domain" description="Heparinase II/III-like C-terminal" evidence="5">
    <location>
        <begin position="414"/>
        <end position="498"/>
    </location>
</feature>
<reference evidence="7" key="1">
    <citation type="submission" date="2019-10" db="EMBL/GenBank/DDBJ databases">
        <title>Description of Paenibacillus glebae sp. nov.</title>
        <authorList>
            <person name="Carlier A."/>
            <person name="Qi S."/>
        </authorList>
    </citation>
    <scope>NUCLEOTIDE SEQUENCE</scope>
    <source>
        <strain evidence="7">LMG 31456</strain>
    </source>
</reference>
<evidence type="ECO:0000259" key="6">
    <source>
        <dbReference type="Pfam" id="PF16889"/>
    </source>
</evidence>
<keyword evidence="4" id="KW-0456">Lyase</keyword>
<evidence type="ECO:0000256" key="1">
    <source>
        <dbReference type="ARBA" id="ARBA00004418"/>
    </source>
</evidence>
<dbReference type="InterPro" id="IPR012480">
    <property type="entry name" value="Hepar_II_III_C"/>
</dbReference>
<dbReference type="Gene3D" id="2.70.98.70">
    <property type="match status" value="1"/>
</dbReference>
<dbReference type="Proteomes" id="UP000641588">
    <property type="component" value="Unassembled WGS sequence"/>
</dbReference>
<keyword evidence="3" id="KW-0574">Periplasm</keyword>
<evidence type="ECO:0000313" key="7">
    <source>
        <dbReference type="EMBL" id="NOU94575.1"/>
    </source>
</evidence>
<dbReference type="RefSeq" id="WP_171652782.1">
    <property type="nucleotide sequence ID" value="NZ_WHOD01000056.1"/>
</dbReference>
<dbReference type="SUPFAM" id="SSF48230">
    <property type="entry name" value="Chondroitin AC/alginate lyase"/>
    <property type="match status" value="1"/>
</dbReference>
<comment type="subcellular location">
    <subcellularLocation>
        <location evidence="1">Periplasm</location>
    </subcellularLocation>
</comment>
<proteinExistence type="predicted"/>
<keyword evidence="2" id="KW-0732">Signal</keyword>
<dbReference type="PANTHER" id="PTHR39210">
    <property type="entry name" value="HEPARIN-SULFATE LYASE"/>
    <property type="match status" value="1"/>
</dbReference>
<comment type="caution">
    <text evidence="7">The sequence shown here is derived from an EMBL/GenBank/DDBJ whole genome shotgun (WGS) entry which is preliminary data.</text>
</comment>
<dbReference type="EMBL" id="WHOD01000056">
    <property type="protein sequence ID" value="NOU94575.1"/>
    <property type="molecule type" value="Genomic_DNA"/>
</dbReference>
<dbReference type="Pfam" id="PF16889">
    <property type="entry name" value="Hepar_II_III_N"/>
    <property type="match status" value="1"/>
</dbReference>
<protein>
    <recommendedName>
        <fullName evidence="9">Alginate lyase domain-containing protein</fullName>
    </recommendedName>
</protein>
<name>A0A972GXA7_9BACL</name>
<dbReference type="Pfam" id="PF07940">
    <property type="entry name" value="Hepar_II_III_C"/>
    <property type="match status" value="1"/>
</dbReference>
<organism evidence="7 8">
    <name type="scientific">Paenibacillus foliorum</name>
    <dbReference type="NCBI Taxonomy" id="2654974"/>
    <lineage>
        <taxon>Bacteria</taxon>
        <taxon>Bacillati</taxon>
        <taxon>Bacillota</taxon>
        <taxon>Bacilli</taxon>
        <taxon>Bacillales</taxon>
        <taxon>Paenibacillaceae</taxon>
        <taxon>Paenibacillus</taxon>
    </lineage>
</organism>
<evidence type="ECO:0008006" key="9">
    <source>
        <dbReference type="Google" id="ProtNLM"/>
    </source>
</evidence>
<dbReference type="Gene3D" id="1.50.10.100">
    <property type="entry name" value="Chondroitin AC/alginate lyase"/>
    <property type="match status" value="1"/>
</dbReference>